<evidence type="ECO:0000313" key="2">
    <source>
        <dbReference type="EMBL" id="OGG61077.1"/>
    </source>
</evidence>
<dbReference type="AlphaFoldDB" id="A0A1F6DIC9"/>
<dbReference type="SUPFAM" id="SSF52833">
    <property type="entry name" value="Thioredoxin-like"/>
    <property type="match status" value="1"/>
</dbReference>
<dbReference type="STRING" id="1798491.A3C87_02915"/>
<dbReference type="EMBL" id="MFLE01000025">
    <property type="protein sequence ID" value="OGG61077.1"/>
    <property type="molecule type" value="Genomic_DNA"/>
</dbReference>
<comment type="caution">
    <text evidence="2">The sequence shown here is derived from an EMBL/GenBank/DDBJ whole genome shotgun (WGS) entry which is preliminary data.</text>
</comment>
<dbReference type="Proteomes" id="UP000176511">
    <property type="component" value="Unassembled WGS sequence"/>
</dbReference>
<accession>A0A1F6DIC9</accession>
<reference evidence="2 3" key="1">
    <citation type="journal article" date="2016" name="Nat. Commun.">
        <title>Thousands of microbial genomes shed light on interconnected biogeochemical processes in an aquifer system.</title>
        <authorList>
            <person name="Anantharaman K."/>
            <person name="Brown C.T."/>
            <person name="Hug L.A."/>
            <person name="Sharon I."/>
            <person name="Castelle C.J."/>
            <person name="Probst A.J."/>
            <person name="Thomas B.C."/>
            <person name="Singh A."/>
            <person name="Wilkins M.J."/>
            <person name="Karaoz U."/>
            <person name="Brodie E.L."/>
            <person name="Williams K.H."/>
            <person name="Hubbard S.S."/>
            <person name="Banfield J.F."/>
        </authorList>
    </citation>
    <scope>NUCLEOTIDE SEQUENCE [LARGE SCALE GENOMIC DNA]</scope>
</reference>
<dbReference type="PROSITE" id="PS50404">
    <property type="entry name" value="GST_NTER"/>
    <property type="match status" value="1"/>
</dbReference>
<organism evidence="2 3">
    <name type="scientific">Candidatus Kaiserbacteria bacterium RIFCSPHIGHO2_02_FULL_49_34</name>
    <dbReference type="NCBI Taxonomy" id="1798491"/>
    <lineage>
        <taxon>Bacteria</taxon>
        <taxon>Candidatus Kaiseribacteriota</taxon>
    </lineage>
</organism>
<proteinExistence type="predicted"/>
<sequence length="98" mass="10856">MSMLTLYVKTGCPYCAKVLAAVEELGLTIEEKNIADDAVAEELISLGGKRQVPYLVDSERSVAMYESDDIVDYLREHYGTNPMETEGETKPAHNGEEL</sequence>
<dbReference type="PROSITE" id="PS51354">
    <property type="entry name" value="GLUTAREDOXIN_2"/>
    <property type="match status" value="1"/>
</dbReference>
<feature type="domain" description="GST N-terminal" evidence="1">
    <location>
        <begin position="2"/>
        <end position="82"/>
    </location>
</feature>
<dbReference type="InterPro" id="IPR036249">
    <property type="entry name" value="Thioredoxin-like_sf"/>
</dbReference>
<dbReference type="PANTHER" id="PTHR45288">
    <property type="entry name" value="THIOREDOXIN FAMILY PROTEIN"/>
    <property type="match status" value="1"/>
</dbReference>
<protein>
    <recommendedName>
        <fullName evidence="1">GST N-terminal domain-containing protein</fullName>
    </recommendedName>
</protein>
<dbReference type="InterPro" id="IPR011767">
    <property type="entry name" value="GLR_AS"/>
</dbReference>
<dbReference type="PANTHER" id="PTHR45288:SF1">
    <property type="entry name" value="THIOREDOXIN FAMILY PROTEIN"/>
    <property type="match status" value="1"/>
</dbReference>
<name>A0A1F6DIC9_9BACT</name>
<dbReference type="PROSITE" id="PS00195">
    <property type="entry name" value="GLUTAREDOXIN_1"/>
    <property type="match status" value="1"/>
</dbReference>
<evidence type="ECO:0000259" key="1">
    <source>
        <dbReference type="PROSITE" id="PS50404"/>
    </source>
</evidence>
<dbReference type="InterPro" id="IPR004045">
    <property type="entry name" value="Glutathione_S-Trfase_N"/>
</dbReference>
<dbReference type="Gene3D" id="3.40.30.10">
    <property type="entry name" value="Glutaredoxin"/>
    <property type="match status" value="1"/>
</dbReference>
<gene>
    <name evidence="2" type="ORF">A3C87_02915</name>
</gene>
<evidence type="ECO:0000313" key="3">
    <source>
        <dbReference type="Proteomes" id="UP000176511"/>
    </source>
</evidence>
<dbReference type="Pfam" id="PF13417">
    <property type="entry name" value="GST_N_3"/>
    <property type="match status" value="1"/>
</dbReference>